<dbReference type="InterPro" id="IPR016024">
    <property type="entry name" value="ARM-type_fold"/>
</dbReference>
<evidence type="ECO:0000256" key="4">
    <source>
        <dbReference type="ARBA" id="ARBA00045876"/>
    </source>
</evidence>
<comment type="function">
    <text evidence="4">Catalyzes the hydroxylation of the N(6)-(4-aminobutyl)-L-lysine intermediate produced by deoxyhypusine synthase/DHPS on a critical lysine of the eukaryotic translation initiation factor 5A/eIF-5A. This is the second step of the post-translational modification of that lysine into an unusual amino acid residue named hypusine. Hypusination is unique to mature eIF-5A factor and is essential for its function.</text>
</comment>
<dbReference type="SUPFAM" id="SSF48371">
    <property type="entry name" value="ARM repeat"/>
    <property type="match status" value="1"/>
</dbReference>
<dbReference type="Pfam" id="PF13646">
    <property type="entry name" value="HEAT_2"/>
    <property type="match status" value="2"/>
</dbReference>
<evidence type="ECO:0000313" key="6">
    <source>
        <dbReference type="Proteomes" id="UP000050465"/>
    </source>
</evidence>
<dbReference type="PATRIC" id="fig|1666911.3.peg.4371"/>
<dbReference type="Gene3D" id="1.25.10.10">
    <property type="entry name" value="Leucine-rich Repeat Variant"/>
    <property type="match status" value="2"/>
</dbReference>
<organism evidence="5 6">
    <name type="scientific">Phormidesmis priestleyi Ana</name>
    <dbReference type="NCBI Taxonomy" id="1666911"/>
    <lineage>
        <taxon>Bacteria</taxon>
        <taxon>Bacillati</taxon>
        <taxon>Cyanobacteriota</taxon>
        <taxon>Cyanophyceae</taxon>
        <taxon>Leptolyngbyales</taxon>
        <taxon>Leptolyngbyaceae</taxon>
        <taxon>Phormidesmis</taxon>
    </lineage>
</organism>
<dbReference type="InterPro" id="IPR021133">
    <property type="entry name" value="HEAT_type_2"/>
</dbReference>
<dbReference type="PROSITE" id="PS50077">
    <property type="entry name" value="HEAT_REPEAT"/>
    <property type="match status" value="1"/>
</dbReference>
<sequence length="326" mass="35878">MTYSELDPEVVQWVEMLQSPDLNDRLVAAKTLQHLGDEDTIESLIVALKDDSPKVQEIAVMALWEMANPIAIPPLLKCLGSTQPEAVRVEALAALKEMVSPDDLLTLLDEVQIEDETVQLNVLILLRKIHDAQALPYIAPFFESKSPALREAAVVTLRYLNQVVRFEPALALASDESEEVRRSAILTLGHLSDEAVVPTLCQALTTDADWQVRRNAAQALDLQSTPAAIGALTSALEDEHWQVRKFTARALQRVADDTVIPSLVKALSDEYSDVRRDAAIALGNLGNPEVLSALKQTLDDPDRDVQIFSGRAIQKIQDKLAETTHA</sequence>
<evidence type="ECO:0000256" key="3">
    <source>
        <dbReference type="ARBA" id="ARBA00022738"/>
    </source>
</evidence>
<comment type="caution">
    <text evidence="5">The sequence shown here is derived from an EMBL/GenBank/DDBJ whole genome shotgun (WGS) entry which is preliminary data.</text>
</comment>
<protein>
    <submittedName>
        <fullName evidence="5">HEAT repeat</fullName>
    </submittedName>
</protein>
<dbReference type="InterPro" id="IPR000357">
    <property type="entry name" value="HEAT"/>
</dbReference>
<dbReference type="EMBL" id="LJZR01000072">
    <property type="protein sequence ID" value="KPQ32031.1"/>
    <property type="molecule type" value="Genomic_DNA"/>
</dbReference>
<keyword evidence="3" id="KW-0605">Phycobilisome</keyword>
<evidence type="ECO:0000313" key="5">
    <source>
        <dbReference type="EMBL" id="KPQ32031.1"/>
    </source>
</evidence>
<dbReference type="PANTHER" id="PTHR12697:SF5">
    <property type="entry name" value="DEOXYHYPUSINE HYDROXYLASE"/>
    <property type="match status" value="1"/>
</dbReference>
<accession>A0A0P8BEF9</accession>
<dbReference type="InterPro" id="IPR004155">
    <property type="entry name" value="PBS_lyase_HEAT"/>
</dbReference>
<reference evidence="5 6" key="1">
    <citation type="submission" date="2015-09" db="EMBL/GenBank/DDBJ databases">
        <title>Identification and resolution of microdiversity through metagenomic sequencing of parallel consortia.</title>
        <authorList>
            <person name="Nelson W.C."/>
            <person name="Romine M.F."/>
            <person name="Lindemann S.R."/>
        </authorList>
    </citation>
    <scope>NUCLEOTIDE SEQUENCE [LARGE SCALE GENOMIC DNA]</scope>
    <source>
        <strain evidence="5">Ana</strain>
    </source>
</reference>
<keyword evidence="2" id="KW-0677">Repeat</keyword>
<dbReference type="AlphaFoldDB" id="A0A0P8BEF9"/>
<name>A0A0P8BEF9_9CYAN</name>
<proteinExistence type="predicted"/>
<dbReference type="SMART" id="SM00185">
    <property type="entry name" value="ARM"/>
    <property type="match status" value="3"/>
</dbReference>
<dbReference type="PANTHER" id="PTHR12697">
    <property type="entry name" value="PBS LYASE HEAT-LIKE PROTEIN"/>
    <property type="match status" value="1"/>
</dbReference>
<evidence type="ECO:0000256" key="2">
    <source>
        <dbReference type="ARBA" id="ARBA00022737"/>
    </source>
</evidence>
<dbReference type="SMART" id="SM00567">
    <property type="entry name" value="EZ_HEAT"/>
    <property type="match status" value="8"/>
</dbReference>
<dbReference type="InterPro" id="IPR000225">
    <property type="entry name" value="Armadillo"/>
</dbReference>
<dbReference type="InterPro" id="IPR011989">
    <property type="entry name" value="ARM-like"/>
</dbReference>
<dbReference type="GO" id="GO:0030089">
    <property type="term" value="C:phycobilisome"/>
    <property type="evidence" value="ECO:0007669"/>
    <property type="project" value="UniProtKB-KW"/>
</dbReference>
<gene>
    <name evidence="5" type="ORF">HLUCCA11_22520</name>
</gene>
<evidence type="ECO:0000256" key="1">
    <source>
        <dbReference type="ARBA" id="ARBA00022549"/>
    </source>
</evidence>
<dbReference type="Pfam" id="PF02985">
    <property type="entry name" value="HEAT"/>
    <property type="match status" value="1"/>
</dbReference>
<dbReference type="GO" id="GO:0016491">
    <property type="term" value="F:oxidoreductase activity"/>
    <property type="evidence" value="ECO:0007669"/>
    <property type="project" value="TreeGrafter"/>
</dbReference>
<keyword evidence="1" id="KW-0042">Antenna complex</keyword>
<dbReference type="STRING" id="1666911.HLUCCA11_22520"/>
<dbReference type="Proteomes" id="UP000050465">
    <property type="component" value="Unassembled WGS sequence"/>
</dbReference>